<dbReference type="InterPro" id="IPR050090">
    <property type="entry name" value="Tyrosine_recombinase_XerCD"/>
</dbReference>
<proteinExistence type="inferred from homology"/>
<dbReference type="Gene3D" id="1.10.443.10">
    <property type="entry name" value="Intergrase catalytic core"/>
    <property type="match status" value="1"/>
</dbReference>
<dbReference type="InterPro" id="IPR010998">
    <property type="entry name" value="Integrase_recombinase_N"/>
</dbReference>
<dbReference type="SUPFAM" id="SSF56349">
    <property type="entry name" value="DNA breaking-rejoining enzymes"/>
    <property type="match status" value="1"/>
</dbReference>
<comment type="caution">
    <text evidence="5">The sequence shown here is derived from an EMBL/GenBank/DDBJ whole genome shotgun (WGS) entry which is preliminary data.</text>
</comment>
<dbReference type="PROSITE" id="PS51898">
    <property type="entry name" value="TYR_RECOMBINASE"/>
    <property type="match status" value="1"/>
</dbReference>
<dbReference type="EMBL" id="VFOV01000001">
    <property type="protein sequence ID" value="TQL68923.1"/>
    <property type="molecule type" value="Genomic_DNA"/>
</dbReference>
<name>A0A543A8J7_9ACTN</name>
<dbReference type="CDD" id="cd01189">
    <property type="entry name" value="INT_ICEBs1_C_like"/>
    <property type="match status" value="1"/>
</dbReference>
<dbReference type="GO" id="GO:0015074">
    <property type="term" value="P:DNA integration"/>
    <property type="evidence" value="ECO:0007669"/>
    <property type="project" value="InterPro"/>
</dbReference>
<evidence type="ECO:0000313" key="6">
    <source>
        <dbReference type="Proteomes" id="UP000320209"/>
    </source>
</evidence>
<gene>
    <name evidence="5" type="ORF">FB381_2824</name>
</gene>
<dbReference type="InterPro" id="IPR002104">
    <property type="entry name" value="Integrase_catalytic"/>
</dbReference>
<comment type="similarity">
    <text evidence="1">Belongs to the 'phage' integrase family.</text>
</comment>
<sequence length="432" mass="48472">MVWIEKHKRSDEVVSAYVVWRLGGGRDGERQFETFSAGTTEQNLARAEGFKKMVVSAGSYWPDGWVKGEGFVRPRGSDPTVEAPAFPVIGEEYVRQIVDITPGQRRKYLSQVRTLARTEIRGVSPFQRSVAMIGEQDIRAWLIDWDRALKTKANYHGLMYGIFSYAVERGFLTANPCARTAPKRRRVKESQAELRFLSEDEFVTVTAKAEGYSYSAADLVRVTAGTGLRFGEITALWVSDIDLRNRTIRVNKAWKRVGENGETEIPSWLKKQLRDKHKMRQHYLGNPKTPKSRRTVSISEGIAEILEKLVDGKAANDFVFVSPTGLPVHNSDFYTQVWQPLTDELVEDGIAPFRFHDLRHTHVSWLIVGGAPLPHIQARLGHESITTTIDTYGHLLPAGDELISDIVDAVLSGKQIRPPLHLLRGGVDAAVA</sequence>
<dbReference type="Proteomes" id="UP000320209">
    <property type="component" value="Unassembled WGS sequence"/>
</dbReference>
<dbReference type="OrthoDB" id="1822491at2"/>
<evidence type="ECO:0000256" key="2">
    <source>
        <dbReference type="ARBA" id="ARBA00023125"/>
    </source>
</evidence>
<accession>A0A543A8J7</accession>
<dbReference type="GO" id="GO:0006310">
    <property type="term" value="P:DNA recombination"/>
    <property type="evidence" value="ECO:0007669"/>
    <property type="project" value="UniProtKB-KW"/>
</dbReference>
<dbReference type="InterPro" id="IPR011010">
    <property type="entry name" value="DNA_brk_join_enz"/>
</dbReference>
<dbReference type="InterPro" id="IPR013762">
    <property type="entry name" value="Integrase-like_cat_sf"/>
</dbReference>
<keyword evidence="2" id="KW-0238">DNA-binding</keyword>
<dbReference type="PANTHER" id="PTHR30349:SF64">
    <property type="entry name" value="PROPHAGE INTEGRASE INTD-RELATED"/>
    <property type="match status" value="1"/>
</dbReference>
<organism evidence="5 6">
    <name type="scientific">Nocardioides albertanoniae</name>
    <dbReference type="NCBI Taxonomy" id="1175486"/>
    <lineage>
        <taxon>Bacteria</taxon>
        <taxon>Bacillati</taxon>
        <taxon>Actinomycetota</taxon>
        <taxon>Actinomycetes</taxon>
        <taxon>Propionibacteriales</taxon>
        <taxon>Nocardioidaceae</taxon>
        <taxon>Nocardioides</taxon>
    </lineage>
</organism>
<protein>
    <submittedName>
        <fullName evidence="5">Site-specific recombinase XerD</fullName>
    </submittedName>
</protein>
<dbReference type="PANTHER" id="PTHR30349">
    <property type="entry name" value="PHAGE INTEGRASE-RELATED"/>
    <property type="match status" value="1"/>
</dbReference>
<keyword evidence="6" id="KW-1185">Reference proteome</keyword>
<evidence type="ECO:0000313" key="5">
    <source>
        <dbReference type="EMBL" id="TQL68923.1"/>
    </source>
</evidence>
<dbReference type="Gene3D" id="1.10.150.130">
    <property type="match status" value="1"/>
</dbReference>
<reference evidence="5 6" key="1">
    <citation type="submission" date="2019-06" db="EMBL/GenBank/DDBJ databases">
        <title>Sequencing the genomes of 1000 actinobacteria strains.</title>
        <authorList>
            <person name="Klenk H.-P."/>
        </authorList>
    </citation>
    <scope>NUCLEOTIDE SEQUENCE [LARGE SCALE GENOMIC DNA]</scope>
    <source>
        <strain evidence="5 6">DSM 25218</strain>
    </source>
</reference>
<keyword evidence="3" id="KW-0233">DNA recombination</keyword>
<evidence type="ECO:0000256" key="3">
    <source>
        <dbReference type="ARBA" id="ARBA00023172"/>
    </source>
</evidence>
<evidence type="ECO:0000259" key="4">
    <source>
        <dbReference type="PROSITE" id="PS51898"/>
    </source>
</evidence>
<dbReference type="AlphaFoldDB" id="A0A543A8J7"/>
<dbReference type="Pfam" id="PF00589">
    <property type="entry name" value="Phage_integrase"/>
    <property type="match status" value="1"/>
</dbReference>
<evidence type="ECO:0000256" key="1">
    <source>
        <dbReference type="ARBA" id="ARBA00008857"/>
    </source>
</evidence>
<dbReference type="GO" id="GO:0003677">
    <property type="term" value="F:DNA binding"/>
    <property type="evidence" value="ECO:0007669"/>
    <property type="project" value="UniProtKB-KW"/>
</dbReference>
<feature type="domain" description="Tyr recombinase" evidence="4">
    <location>
        <begin position="192"/>
        <end position="408"/>
    </location>
</feature>